<evidence type="ECO:0000313" key="2">
    <source>
        <dbReference type="Proteomes" id="UP000004407"/>
    </source>
</evidence>
<dbReference type="HOGENOM" id="CLU_868376_0_0_10"/>
<dbReference type="GeneID" id="78336704"/>
<dbReference type="InterPro" id="IPR026401">
    <property type="entry name" value="CXXX_matur"/>
</dbReference>
<dbReference type="PATRIC" id="fig|1002367.3.peg.748"/>
<dbReference type="AlphaFoldDB" id="G6AWE2"/>
<accession>G6AWE2</accession>
<proteinExistence type="predicted"/>
<organism evidence="1 2">
    <name type="scientific">Leyella stercorea DSM 18206</name>
    <dbReference type="NCBI Taxonomy" id="1002367"/>
    <lineage>
        <taxon>Bacteria</taxon>
        <taxon>Pseudomonadati</taxon>
        <taxon>Bacteroidota</taxon>
        <taxon>Bacteroidia</taxon>
        <taxon>Bacteroidales</taxon>
        <taxon>Prevotellaceae</taxon>
        <taxon>Leyella</taxon>
    </lineage>
</organism>
<comment type="caution">
    <text evidence="1">The sequence shown here is derived from an EMBL/GenBank/DDBJ whole genome shotgun (WGS) entry which is preliminary data.</text>
</comment>
<dbReference type="eggNOG" id="COG0641">
    <property type="taxonomic scope" value="Bacteria"/>
</dbReference>
<dbReference type="EMBL" id="AFZZ01000090">
    <property type="protein sequence ID" value="EHJ41220.1"/>
    <property type="molecule type" value="Genomic_DNA"/>
</dbReference>
<sequence>MIKYIVILLDDTSTSFCHYANSKTVQRPMPLQTLKDGIRYAMKENLNIQFVYPEYTLPKEYLEVIDSIDHTDIKPFGVSNKIGSTTLCGSDIVVFNTLEEAVDSQVRSDTTYVVRTDKACLFAGCDALGTILGKVARLNVVITDVQTFTEDDFESYKSLLGRLSEKVERLYVSGRSPQLNLLTDRLLLDQMNNCGAGETTITLAPDGRFYVCPAFYQSAGGYAVGDLEHGLDIKNQQLYRLDHAPVCRNCDAWQCRRCVWINRLTTLEVNTPSHEQCVVAHLERNQAMKLLKRLKTKGFGFDQEIKEIDYLDPFTIRREW</sequence>
<protein>
    <recommendedName>
        <fullName evidence="3">CXXX repeat peptide maturase</fullName>
    </recommendedName>
</protein>
<gene>
    <name evidence="1" type="ORF">HMPREF0673_00940</name>
</gene>
<evidence type="ECO:0008006" key="3">
    <source>
        <dbReference type="Google" id="ProtNLM"/>
    </source>
</evidence>
<dbReference type="Gene3D" id="3.20.20.70">
    <property type="entry name" value="Aldolase class I"/>
    <property type="match status" value="1"/>
</dbReference>
<name>G6AWE2_9BACT</name>
<dbReference type="RefSeq" id="WP_007898441.1">
    <property type="nucleotide sequence ID" value="NZ_JH379399.1"/>
</dbReference>
<reference evidence="1 2" key="1">
    <citation type="submission" date="2011-08" db="EMBL/GenBank/DDBJ databases">
        <authorList>
            <person name="Weinstock G."/>
            <person name="Sodergren E."/>
            <person name="Clifton S."/>
            <person name="Fulton L."/>
            <person name="Fulton B."/>
            <person name="Courtney L."/>
            <person name="Fronick C."/>
            <person name="Harrison M."/>
            <person name="Strong C."/>
            <person name="Farmer C."/>
            <person name="Delahaunty K."/>
            <person name="Markovic C."/>
            <person name="Hall O."/>
            <person name="Minx P."/>
            <person name="Tomlinson C."/>
            <person name="Mitreva M."/>
            <person name="Hou S."/>
            <person name="Chen J."/>
            <person name="Wollam A."/>
            <person name="Pepin K.H."/>
            <person name="Johnson M."/>
            <person name="Bhonagiri V."/>
            <person name="Zhang X."/>
            <person name="Suruliraj S."/>
            <person name="Warren W."/>
            <person name="Chinwalla A."/>
            <person name="Mardis E.R."/>
            <person name="Wilson R.K."/>
        </authorList>
    </citation>
    <scope>NUCLEOTIDE SEQUENCE [LARGE SCALE GENOMIC DNA]</scope>
    <source>
        <strain evidence="1 2">DSM 18206</strain>
    </source>
</reference>
<dbReference type="Proteomes" id="UP000004407">
    <property type="component" value="Unassembled WGS sequence"/>
</dbReference>
<evidence type="ECO:0000313" key="1">
    <source>
        <dbReference type="EMBL" id="EHJ41220.1"/>
    </source>
</evidence>
<dbReference type="InterPro" id="IPR013785">
    <property type="entry name" value="Aldolase_TIM"/>
</dbReference>
<dbReference type="NCBIfam" id="TIGR04119">
    <property type="entry name" value="CXXX_matur"/>
    <property type="match status" value="1"/>
</dbReference>